<keyword evidence="5 14" id="KW-0813">Transport</keyword>
<dbReference type="AlphaFoldDB" id="A0A1T5LKF7"/>
<dbReference type="InterPro" id="IPR011766">
    <property type="entry name" value="TPP_enzyme_TPP-bd"/>
</dbReference>
<sequence length="525" mass="58267">MRRILTGNQGAAVGCYESGVAYATGYPGTPCTEVLSELFKFKEILCEWATNEKVALEVATGVSMTGKRSIVLMKTLGLNVAADAFTQLSGTPINGGIVLVVADDVGRIVGDDYQDCRFYSIMSKVPLIEPSDSQEAKDFMKVAFEISEKFETPVIFRLNSITSKSKSVVDITEKNKHQKKIRRIHQKSLQKTVGNVVRFGFENHNSLKLKDYWHDFDKSWRNLSLYSNDIPINKVELKDSSIGVIASGVGYLYAKEALSDVSFLKLGLVYPLPINIIKEFVRKHEKVYVIEDGHPIIEKEIRNMGIDVEGESIFPRFPHMLYFTPDIIEEKIYGKSKEKKDTRIPFRLPVNCPGCAHNVINNLLKKNNIKATGGIGCGGLGAFPHVGAIDIVKCMGSSFSIAYGFNKLNDDGKKIVGIMGDGEFWHTGINGLLNIIWNNGNCVLIINDNLTVAMTGGQKNVSSPLEEKSTKRRVSIEEVCSSLGVDRIHVIDSYDKEELEKTLLEEISKDGVSVIIARHKCLIFS</sequence>
<evidence type="ECO:0000256" key="8">
    <source>
        <dbReference type="ARBA" id="ARBA00022982"/>
    </source>
</evidence>
<evidence type="ECO:0000256" key="3">
    <source>
        <dbReference type="ARBA" id="ARBA00012812"/>
    </source>
</evidence>
<evidence type="ECO:0000256" key="12">
    <source>
        <dbReference type="ARBA" id="ARBA00030514"/>
    </source>
</evidence>
<keyword evidence="11 14" id="KW-0411">Iron-sulfur</keyword>
<accession>A0A1T5LKF7</accession>
<dbReference type="EC" id="1.2.7.8" evidence="3 14"/>
<dbReference type="FunFam" id="3.40.50.970:FF:000039">
    <property type="entry name" value="Indolepyruvate oxidoreductase subunit IorA"/>
    <property type="match status" value="1"/>
</dbReference>
<dbReference type="InterPro" id="IPR029061">
    <property type="entry name" value="THDP-binding"/>
</dbReference>
<gene>
    <name evidence="17" type="ORF">SAMN02194393_02991</name>
</gene>
<keyword evidence="6 14" id="KW-0004">4Fe-4S</keyword>
<comment type="cofactor">
    <cofactor evidence="14">
        <name>[4Fe-4S] cluster</name>
        <dbReference type="ChEBI" id="CHEBI:49883"/>
    </cofactor>
    <text evidence="14">Binds 2 [4Fe-4S] clusters. In this family the first cluster has a non-standard and varying [4Fe-4S] binding motif CX(2)CX(2)CX(4-5)CP.</text>
</comment>
<evidence type="ECO:0000256" key="11">
    <source>
        <dbReference type="ARBA" id="ARBA00023014"/>
    </source>
</evidence>
<comment type="function">
    <text evidence="1 14">Catalyzes the ferredoxin-dependent oxidative decarboxylation of arylpyruvates.</text>
</comment>
<dbReference type="InterPro" id="IPR017721">
    <property type="entry name" value="IorA"/>
</dbReference>
<evidence type="ECO:0000256" key="5">
    <source>
        <dbReference type="ARBA" id="ARBA00022448"/>
    </source>
</evidence>
<evidence type="ECO:0000256" key="2">
    <source>
        <dbReference type="ARBA" id="ARBA00011238"/>
    </source>
</evidence>
<evidence type="ECO:0000256" key="4">
    <source>
        <dbReference type="ARBA" id="ARBA00017710"/>
    </source>
</evidence>
<dbReference type="InterPro" id="IPR045025">
    <property type="entry name" value="HACL1-like"/>
</dbReference>
<evidence type="ECO:0000256" key="14">
    <source>
        <dbReference type="PIRNR" id="PIRNR006439"/>
    </source>
</evidence>
<dbReference type="Pfam" id="PF01855">
    <property type="entry name" value="POR_N"/>
    <property type="match status" value="1"/>
</dbReference>
<evidence type="ECO:0000256" key="7">
    <source>
        <dbReference type="ARBA" id="ARBA00022723"/>
    </source>
</evidence>
<keyword evidence="8 14" id="KW-0249">Electron transport</keyword>
<dbReference type="Pfam" id="PF02775">
    <property type="entry name" value="TPP_enzyme_C"/>
    <property type="match status" value="1"/>
</dbReference>
<dbReference type="GO" id="GO:0030976">
    <property type="term" value="F:thiamine pyrophosphate binding"/>
    <property type="evidence" value="ECO:0007669"/>
    <property type="project" value="InterPro"/>
</dbReference>
<dbReference type="PIRSF" id="PIRSF006439">
    <property type="entry name" value="Indolepyruvate_ferr_oxidored"/>
    <property type="match status" value="1"/>
</dbReference>
<evidence type="ECO:0000313" key="17">
    <source>
        <dbReference type="EMBL" id="SKC76471.1"/>
    </source>
</evidence>
<dbReference type="EMBL" id="FUZT01000007">
    <property type="protein sequence ID" value="SKC76471.1"/>
    <property type="molecule type" value="Genomic_DNA"/>
</dbReference>
<dbReference type="OrthoDB" id="9804603at2"/>
<organism evidence="17 18">
    <name type="scientific">Maledivibacter halophilus</name>
    <dbReference type="NCBI Taxonomy" id="36842"/>
    <lineage>
        <taxon>Bacteria</taxon>
        <taxon>Bacillati</taxon>
        <taxon>Bacillota</taxon>
        <taxon>Clostridia</taxon>
        <taxon>Peptostreptococcales</taxon>
        <taxon>Caminicellaceae</taxon>
        <taxon>Maledivibacter</taxon>
    </lineage>
</organism>
<dbReference type="InterPro" id="IPR009014">
    <property type="entry name" value="Transketo_C/PFOR_II"/>
</dbReference>
<dbReference type="GO" id="GO:0051539">
    <property type="term" value="F:4 iron, 4 sulfur cluster binding"/>
    <property type="evidence" value="ECO:0007669"/>
    <property type="project" value="UniProtKB-UniRule"/>
</dbReference>
<protein>
    <recommendedName>
        <fullName evidence="4 14">Indolepyruvate oxidoreductase subunit IorA</fullName>
        <shortName evidence="14">IOR</shortName>
        <ecNumber evidence="3 14">1.2.7.8</ecNumber>
    </recommendedName>
    <alternativeName>
        <fullName evidence="12 14">Indolepyruvate ferredoxin oxidoreductase subunit alpha</fullName>
    </alternativeName>
</protein>
<dbReference type="SUPFAM" id="SSF52518">
    <property type="entry name" value="Thiamin diphosphate-binding fold (THDP-binding)"/>
    <property type="match status" value="2"/>
</dbReference>
<feature type="domain" description="Thiamine pyrophosphate enzyme TPP-binding" evidence="16">
    <location>
        <begin position="391"/>
        <end position="516"/>
    </location>
</feature>
<dbReference type="PANTHER" id="PTHR43710:SF7">
    <property type="entry name" value="INDOLEPYRUVATE OXIDOREDUCTASE SUBUNIT IORA"/>
    <property type="match status" value="1"/>
</dbReference>
<evidence type="ECO:0000256" key="9">
    <source>
        <dbReference type="ARBA" id="ARBA00023002"/>
    </source>
</evidence>
<dbReference type="STRING" id="36842.SAMN02194393_02991"/>
<comment type="catalytic activity">
    <reaction evidence="13 14">
        <text>indole-3-pyruvate + 2 oxidized [2Fe-2S]-[ferredoxin] + CoA = (indol-3-yl)acetyl-CoA + 2 reduced [2Fe-2S]-[ferredoxin] + CO2 + H(+)</text>
        <dbReference type="Rhea" id="RHEA:12645"/>
        <dbReference type="Rhea" id="RHEA-COMP:10000"/>
        <dbReference type="Rhea" id="RHEA-COMP:10001"/>
        <dbReference type="ChEBI" id="CHEBI:15378"/>
        <dbReference type="ChEBI" id="CHEBI:16526"/>
        <dbReference type="ChEBI" id="CHEBI:17640"/>
        <dbReference type="ChEBI" id="CHEBI:33737"/>
        <dbReference type="ChEBI" id="CHEBI:33738"/>
        <dbReference type="ChEBI" id="CHEBI:57271"/>
        <dbReference type="ChEBI" id="CHEBI:57287"/>
        <dbReference type="EC" id="1.2.7.8"/>
    </reaction>
</comment>
<dbReference type="InterPro" id="IPR002880">
    <property type="entry name" value="Pyrv_Fd/Flavodoxin_OxRdtase_N"/>
</dbReference>
<keyword evidence="9 14" id="KW-0560">Oxidoreductase</keyword>
<evidence type="ECO:0000256" key="10">
    <source>
        <dbReference type="ARBA" id="ARBA00023004"/>
    </source>
</evidence>
<evidence type="ECO:0000256" key="6">
    <source>
        <dbReference type="ARBA" id="ARBA00022485"/>
    </source>
</evidence>
<keyword evidence="18" id="KW-1185">Reference proteome</keyword>
<dbReference type="PANTHER" id="PTHR43710">
    <property type="entry name" value="2-HYDROXYACYL-COA LYASE"/>
    <property type="match status" value="1"/>
</dbReference>
<dbReference type="CDD" id="cd07034">
    <property type="entry name" value="TPP_PYR_PFOR_IOR-alpha_like"/>
    <property type="match status" value="1"/>
</dbReference>
<dbReference type="Gene3D" id="3.40.50.970">
    <property type="match status" value="2"/>
</dbReference>
<name>A0A1T5LKF7_9FIRM</name>
<dbReference type="Proteomes" id="UP000190285">
    <property type="component" value="Unassembled WGS sequence"/>
</dbReference>
<dbReference type="RefSeq" id="WP_079492668.1">
    <property type="nucleotide sequence ID" value="NZ_FUZT01000007.1"/>
</dbReference>
<dbReference type="SUPFAM" id="SSF52922">
    <property type="entry name" value="TK C-terminal domain-like"/>
    <property type="match status" value="1"/>
</dbReference>
<comment type="subunit">
    <text evidence="2">Heterodimer of the IorA and IorB subunits.</text>
</comment>
<evidence type="ECO:0000259" key="16">
    <source>
        <dbReference type="Pfam" id="PF02775"/>
    </source>
</evidence>
<dbReference type="GO" id="GO:0046872">
    <property type="term" value="F:metal ion binding"/>
    <property type="evidence" value="ECO:0007669"/>
    <property type="project" value="UniProtKB-UniRule"/>
</dbReference>
<feature type="domain" description="Pyruvate flavodoxin/ferredoxin oxidoreductase pyrimidine binding" evidence="15">
    <location>
        <begin position="14"/>
        <end position="183"/>
    </location>
</feature>
<reference evidence="17 18" key="1">
    <citation type="submission" date="2017-02" db="EMBL/GenBank/DDBJ databases">
        <authorList>
            <person name="Peterson S.W."/>
        </authorList>
    </citation>
    <scope>NUCLEOTIDE SEQUENCE [LARGE SCALE GENOMIC DNA]</scope>
    <source>
        <strain evidence="17 18">M1</strain>
    </source>
</reference>
<proteinExistence type="predicted"/>
<dbReference type="GO" id="GO:0043805">
    <property type="term" value="F:indolepyruvate ferredoxin oxidoreductase activity"/>
    <property type="evidence" value="ECO:0007669"/>
    <property type="project" value="UniProtKB-UniRule"/>
</dbReference>
<keyword evidence="17" id="KW-0670">Pyruvate</keyword>
<keyword evidence="10 14" id="KW-0408">Iron</keyword>
<evidence type="ECO:0000259" key="15">
    <source>
        <dbReference type="Pfam" id="PF01855"/>
    </source>
</evidence>
<evidence type="ECO:0000256" key="13">
    <source>
        <dbReference type="ARBA" id="ARBA00048332"/>
    </source>
</evidence>
<keyword evidence="7 14" id="KW-0479">Metal-binding</keyword>
<evidence type="ECO:0000256" key="1">
    <source>
        <dbReference type="ARBA" id="ARBA00002995"/>
    </source>
</evidence>
<evidence type="ECO:0000313" key="18">
    <source>
        <dbReference type="Proteomes" id="UP000190285"/>
    </source>
</evidence>
<dbReference type="PROSITE" id="PS51257">
    <property type="entry name" value="PROKAR_LIPOPROTEIN"/>
    <property type="match status" value="1"/>
</dbReference>